<dbReference type="Proteomes" id="UP000009135">
    <property type="component" value="Chromosome"/>
</dbReference>
<accession>H6N6C6</accession>
<proteinExistence type="predicted"/>
<evidence type="ECO:0000313" key="2">
    <source>
        <dbReference type="Proteomes" id="UP000009135"/>
    </source>
</evidence>
<name>H6N6C6_MYCHN</name>
<gene>
    <name evidence="1" type="ordered locus">MHC_01660</name>
</gene>
<dbReference type="AlphaFoldDB" id="H6N6C6"/>
<dbReference type="EMBL" id="CP003199">
    <property type="protein sequence ID" value="AEW45198.1"/>
    <property type="molecule type" value="Genomic_DNA"/>
</dbReference>
<dbReference type="HOGENOM" id="CLU_098620_0_0_14"/>
<organism evidence="1 2">
    <name type="scientific">Mycoplasma haemocanis (strain Illinois)</name>
    <dbReference type="NCBI Taxonomy" id="1111676"/>
    <lineage>
        <taxon>Bacteria</taxon>
        <taxon>Bacillati</taxon>
        <taxon>Mycoplasmatota</taxon>
        <taxon>Mollicutes</taxon>
        <taxon>Mycoplasmataceae</taxon>
        <taxon>Mycoplasma</taxon>
    </lineage>
</organism>
<dbReference type="STRING" id="1111676.MHC_01660"/>
<dbReference type="OrthoDB" id="9821680at2"/>
<sequence length="233" mass="26214">MKSLATKGLVGLATSSAVAGGIGIAIKFSSSKKELKSIRTLIKKHSPSQRLLFREDKGAADGSSSEWKRVWKQYRTDFQNSSNNPFKLTLAKVSDIQDEAAPENFMTSCSSLFEEKVEGIKSDKYQVVEKYCTRLTSVSDLISDSGKRVLPKGNDGQSQEWKELWKRYRKDNEDKKSEGGIWKLSDSSWNENENLVEAPSKFREKCESESQVKTGDINHHSFTNVLNYCSVPI</sequence>
<keyword evidence="2" id="KW-1185">Reference proteome</keyword>
<protein>
    <submittedName>
        <fullName evidence="1">Uncharacterized protein</fullName>
    </submittedName>
</protein>
<reference evidence="1 2" key="1">
    <citation type="journal article" date="2012" name="J. Bacteriol.">
        <title>Complete genome sequence of Mycoplasma haemocanis strain Illinois.</title>
        <authorList>
            <person name="do Nascimento N.C."/>
            <person name="Guimaraes A.M."/>
            <person name="Santos A.P."/>
            <person name="Sanmiguel P.J."/>
            <person name="Messick J.B."/>
        </authorList>
    </citation>
    <scope>NUCLEOTIDE SEQUENCE [LARGE SCALE GENOMIC DNA]</scope>
    <source>
        <strain evidence="1 2">Illinois</strain>
    </source>
</reference>
<evidence type="ECO:0000313" key="1">
    <source>
        <dbReference type="EMBL" id="AEW45198.1"/>
    </source>
</evidence>
<dbReference type="KEGG" id="mhe:MHC_01660"/>